<comment type="caution">
    <text evidence="1">The sequence shown here is derived from an EMBL/GenBank/DDBJ whole genome shotgun (WGS) entry which is preliminary data.</text>
</comment>
<dbReference type="Pfam" id="PF13469">
    <property type="entry name" value="Sulfotransfer_3"/>
    <property type="match status" value="1"/>
</dbReference>
<reference evidence="1" key="1">
    <citation type="journal article" date="2015" name="Nature">
        <title>Complex archaea that bridge the gap between prokaryotes and eukaryotes.</title>
        <authorList>
            <person name="Spang A."/>
            <person name="Saw J.H."/>
            <person name="Jorgensen S.L."/>
            <person name="Zaremba-Niedzwiedzka K."/>
            <person name="Martijn J."/>
            <person name="Lind A.E."/>
            <person name="van Eijk R."/>
            <person name="Schleper C."/>
            <person name="Guy L."/>
            <person name="Ettema T.J."/>
        </authorList>
    </citation>
    <scope>NUCLEOTIDE SEQUENCE</scope>
</reference>
<evidence type="ECO:0000313" key="1">
    <source>
        <dbReference type="EMBL" id="KKN05059.1"/>
    </source>
</evidence>
<dbReference type="EMBL" id="LAZR01004847">
    <property type="protein sequence ID" value="KKN05059.1"/>
    <property type="molecule type" value="Genomic_DNA"/>
</dbReference>
<dbReference type="InterPro" id="IPR027417">
    <property type="entry name" value="P-loop_NTPase"/>
</dbReference>
<organism evidence="1">
    <name type="scientific">marine sediment metagenome</name>
    <dbReference type="NCBI Taxonomy" id="412755"/>
    <lineage>
        <taxon>unclassified sequences</taxon>
        <taxon>metagenomes</taxon>
        <taxon>ecological metagenomes</taxon>
    </lineage>
</organism>
<protein>
    <recommendedName>
        <fullName evidence="2">Sulfotransferase domain-containing protein</fullName>
    </recommendedName>
</protein>
<evidence type="ECO:0008006" key="2">
    <source>
        <dbReference type="Google" id="ProtNLM"/>
    </source>
</evidence>
<proteinExistence type="predicted"/>
<sequence length="370" mass="41981">MIYFLSSIPRSGSTLLSALLNQRTDTYVSTTSGLCDTMGSAITTWERNPATHAAGSVEEDGMRLLRSMIDAHYANHKEPIIIDKGRGWPMPPIMSTMKKVQDDVKIIATVRPIRECLASFVKVAKPDNVKDFCKNSELAAHLFSSYHALKAGYEASPENFLIIEYNDLVKDPQKQVDRVADFLNIARQDCNPDNVSPVQEDDKIWGIKDLHKVRSKVRKRSYGGKKLLGKELWNYYIGGEFWNDKPEPKRKPDLLDDQVQALFDGEYEKAWEIAEQLERERPEDNRAAFNRGWYLMRMGKLLEGHKLLDRGREENVFGNQPIGSHFPIWHGESDSIVLMNLEAGIGDQIHNVKYAKDIAAKGNRVVVSCS</sequence>
<feature type="non-terminal residue" evidence="1">
    <location>
        <position position="370"/>
    </location>
</feature>
<dbReference type="Gene3D" id="3.40.50.300">
    <property type="entry name" value="P-loop containing nucleotide triphosphate hydrolases"/>
    <property type="match status" value="1"/>
</dbReference>
<accession>A0A0F9MGP8</accession>
<gene>
    <name evidence="1" type="ORF">LCGC14_1091020</name>
</gene>
<dbReference type="SUPFAM" id="SSF52540">
    <property type="entry name" value="P-loop containing nucleoside triphosphate hydrolases"/>
    <property type="match status" value="1"/>
</dbReference>
<dbReference type="AlphaFoldDB" id="A0A0F9MGP8"/>
<name>A0A0F9MGP8_9ZZZZ</name>